<keyword evidence="4 6" id="KW-1133">Transmembrane helix</keyword>
<proteinExistence type="predicted"/>
<evidence type="ECO:0000256" key="2">
    <source>
        <dbReference type="ARBA" id="ARBA00022475"/>
    </source>
</evidence>
<dbReference type="PANTHER" id="PTHR33406">
    <property type="entry name" value="MEMBRANE PROTEIN MJ1562-RELATED"/>
    <property type="match status" value="1"/>
</dbReference>
<evidence type="ECO:0000256" key="3">
    <source>
        <dbReference type="ARBA" id="ARBA00022692"/>
    </source>
</evidence>
<feature type="transmembrane region" description="Helical" evidence="6">
    <location>
        <begin position="745"/>
        <end position="767"/>
    </location>
</feature>
<evidence type="ECO:0000256" key="5">
    <source>
        <dbReference type="ARBA" id="ARBA00023136"/>
    </source>
</evidence>
<protein>
    <submittedName>
        <fullName evidence="8">RND family transporter</fullName>
    </submittedName>
</protein>
<feature type="transmembrane region" description="Helical" evidence="6">
    <location>
        <begin position="718"/>
        <end position="739"/>
    </location>
</feature>
<dbReference type="PROSITE" id="PS50156">
    <property type="entry name" value="SSD"/>
    <property type="match status" value="2"/>
</dbReference>
<feature type="transmembrane region" description="Helical" evidence="6">
    <location>
        <begin position="297"/>
        <end position="317"/>
    </location>
</feature>
<evidence type="ECO:0000256" key="1">
    <source>
        <dbReference type="ARBA" id="ARBA00004651"/>
    </source>
</evidence>
<dbReference type="Pfam" id="PF03176">
    <property type="entry name" value="MMPL"/>
    <property type="match status" value="2"/>
</dbReference>
<dbReference type="PANTHER" id="PTHR33406:SF13">
    <property type="entry name" value="MEMBRANE PROTEIN YDFJ"/>
    <property type="match status" value="1"/>
</dbReference>
<evidence type="ECO:0000259" key="7">
    <source>
        <dbReference type="PROSITE" id="PS50156"/>
    </source>
</evidence>
<evidence type="ECO:0000256" key="4">
    <source>
        <dbReference type="ARBA" id="ARBA00022989"/>
    </source>
</evidence>
<keyword evidence="9" id="KW-1185">Reference proteome</keyword>
<dbReference type="SUPFAM" id="SSF82866">
    <property type="entry name" value="Multidrug efflux transporter AcrB transmembrane domain"/>
    <property type="match status" value="2"/>
</dbReference>
<dbReference type="InterPro" id="IPR000731">
    <property type="entry name" value="SSD"/>
</dbReference>
<feature type="transmembrane region" description="Helical" evidence="6">
    <location>
        <begin position="323"/>
        <end position="344"/>
    </location>
</feature>
<evidence type="ECO:0000256" key="6">
    <source>
        <dbReference type="SAM" id="Phobius"/>
    </source>
</evidence>
<organism evidence="8 9">
    <name type="scientific">Natronomicrosphaera hydrolytica</name>
    <dbReference type="NCBI Taxonomy" id="3242702"/>
    <lineage>
        <taxon>Bacteria</taxon>
        <taxon>Pseudomonadati</taxon>
        <taxon>Planctomycetota</taxon>
        <taxon>Phycisphaerae</taxon>
        <taxon>Phycisphaerales</taxon>
        <taxon>Phycisphaeraceae</taxon>
        <taxon>Natronomicrosphaera</taxon>
    </lineage>
</organism>
<comment type="subcellular location">
    <subcellularLocation>
        <location evidence="1">Cell membrane</location>
        <topology evidence="1">Multi-pass membrane protein</topology>
    </subcellularLocation>
</comment>
<feature type="transmembrane region" description="Helical" evidence="6">
    <location>
        <begin position="398"/>
        <end position="422"/>
    </location>
</feature>
<dbReference type="InterPro" id="IPR050545">
    <property type="entry name" value="Mycobact_MmpL"/>
</dbReference>
<feature type="transmembrane region" description="Helical" evidence="6">
    <location>
        <begin position="271"/>
        <end position="290"/>
    </location>
</feature>
<dbReference type="RefSeq" id="WP_425344606.1">
    <property type="nucleotide sequence ID" value="NZ_JBGUBD010000003.1"/>
</dbReference>
<dbReference type="Proteomes" id="UP001575105">
    <property type="component" value="Unassembled WGS sequence"/>
</dbReference>
<gene>
    <name evidence="8" type="ORF">ACERK3_05155</name>
</gene>
<accession>A0ABV4U246</accession>
<feature type="transmembrane region" description="Helical" evidence="6">
    <location>
        <begin position="788"/>
        <end position="808"/>
    </location>
</feature>
<feature type="domain" description="SSD" evidence="7">
    <location>
        <begin position="300"/>
        <end position="421"/>
    </location>
</feature>
<keyword evidence="5 6" id="KW-0472">Membrane</keyword>
<reference evidence="8 9" key="1">
    <citation type="submission" date="2024-08" db="EMBL/GenBank/DDBJ databases">
        <title>Whole-genome sequencing of halo(alkali)philic microorganisms from hypersaline lakes.</title>
        <authorList>
            <person name="Sorokin D.Y."/>
            <person name="Merkel A.Y."/>
            <person name="Messina E."/>
            <person name="Yakimov M."/>
        </authorList>
    </citation>
    <scope>NUCLEOTIDE SEQUENCE [LARGE SCALE GENOMIC DNA]</scope>
    <source>
        <strain evidence="8 9">AB-hyl4</strain>
    </source>
</reference>
<dbReference type="InterPro" id="IPR004869">
    <property type="entry name" value="MMPL_dom"/>
</dbReference>
<evidence type="ECO:0000313" key="8">
    <source>
        <dbReference type="EMBL" id="MFA9477679.1"/>
    </source>
</evidence>
<keyword evidence="3 6" id="KW-0812">Transmembrane</keyword>
<dbReference type="Gene3D" id="1.20.1640.10">
    <property type="entry name" value="Multidrug efflux transporter AcrB transmembrane domain"/>
    <property type="match status" value="2"/>
</dbReference>
<name>A0ABV4U246_9BACT</name>
<sequence>MRRVLSIPMRRPWVTLLVAAAIAALAVVSVLRLEAEPSLKPLFAADDPASQAMVSVLDDFSAADRLLVLVRAGDEVGSPAEAMIAFAERFRAAVAGDAALAGMVVSLAYEPGDAVGEALQEAIAAEGLHYLDDEQFARLQQRLTGEGIRSQIRRNEGLIAAADPAADAVSERVLRDPLRLFELLADALRPMQARFAMGEDDAGGPYIGRDGRTLLIEVRATEPAGDLAFTREFMQRVQHAVEVAEPSGLEVQFAGGYPIAELSERVIRGDMIFSVVCSVILLQLLFLVAYRSPWNFPLTFLPVAGGILTGFGVYALLSTRLTPVTASSGAILAGLGVDYCIHYLSHYHTHRGDGHRPREAAQMSLSLAPALGAAFVTSMIGFIAIASSRVPALQDFAIIGALGLGGAFLGAMLVLPAMLQVCDRRREDDRLSMRLRLQPMVRWIARRAVGCMAVASALGVGGVVWVALAGLPTFETDLTVLQPRPNPALEAQAEIAEHFPSAMESVPVYLEAERWPTLVARAHEVDRRLMTSAMREAGIAPPMSVAMLLPDPAEAEARRERVASIDAERVLADFRAAVDASIFEPTVYADYETFLARLLEGGASPGVALLSASPEVAELLLPRGVFAGGGDEPVGRPRALTLVRFEREIADPVERREAILAVQTALAGMAGVTVTGMDVVGEQVRATIQAELPVLLSVAGAVVVVWLLVVFRRPGRVALTMIPAVFCLVTVAVMMQVTGTRLNPINLLAIPLLAGIGVDDGIFLMSIARRYHGRGKAMLEQFAASCHAITMTSVTTLLAFGSLLLTSTPAIQSLGLVLATGMVACWFASLFLLMPLLIVTHRREEKPTG</sequence>
<feature type="domain" description="SSD" evidence="7">
    <location>
        <begin position="752"/>
        <end position="839"/>
    </location>
</feature>
<feature type="transmembrane region" description="Helical" evidence="6">
    <location>
        <begin position="365"/>
        <end position="386"/>
    </location>
</feature>
<keyword evidence="2" id="KW-1003">Cell membrane</keyword>
<evidence type="ECO:0000313" key="9">
    <source>
        <dbReference type="Proteomes" id="UP001575105"/>
    </source>
</evidence>
<comment type="caution">
    <text evidence="8">The sequence shown here is derived from an EMBL/GenBank/DDBJ whole genome shotgun (WGS) entry which is preliminary data.</text>
</comment>
<dbReference type="EMBL" id="JBGUBD010000003">
    <property type="protein sequence ID" value="MFA9477679.1"/>
    <property type="molecule type" value="Genomic_DNA"/>
</dbReference>
<feature type="transmembrane region" description="Helical" evidence="6">
    <location>
        <begin position="692"/>
        <end position="711"/>
    </location>
</feature>
<feature type="transmembrane region" description="Helical" evidence="6">
    <location>
        <begin position="814"/>
        <end position="839"/>
    </location>
</feature>
<feature type="transmembrane region" description="Helical" evidence="6">
    <location>
        <begin position="443"/>
        <end position="468"/>
    </location>
</feature>